<keyword evidence="5" id="KW-1185">Reference proteome</keyword>
<feature type="region of interest" description="Disordered" evidence="1">
    <location>
        <begin position="196"/>
        <end position="221"/>
    </location>
</feature>
<keyword evidence="2" id="KW-0812">Transmembrane</keyword>
<feature type="signal peptide" evidence="3">
    <location>
        <begin position="1"/>
        <end position="25"/>
    </location>
</feature>
<dbReference type="OrthoDB" id="6624538at2759"/>
<gene>
    <name evidence="4" type="primary">5568905</name>
</gene>
<sequence>MRLVTGRRVLWAGVILLSGLASVNCEMRKSWKVKTSDTGDSLPSAVLTPPEPDEFERVSAKMPRFEREPVAQEAKVEEFDAVTLEKNSEEPKREELTETATEVKAAARNVPVKNRLRSTYVANRTPSVYNSIRESVKAAPFIEDHESEIQIDDFSADEIDEDEYDLGLEDNQVEQKDEKGYEEGYKMIEDILEEVKSSASDQKPGEDKELHNEEEASKMEETKNYDFGPVLNMTIDEPNNIVNVKLNEKVLKDIFTGRQRGGGGGKKLWKYAMPLFILPFLIQSAIIPFMLTTVKLFLFKSFMAGKLAIFLLLLGAFKNFTNKKDREVYVKDLPERRYEPYNEWPYPYHSEGKGPGWDH</sequence>
<feature type="transmembrane region" description="Helical" evidence="2">
    <location>
        <begin position="297"/>
        <end position="317"/>
    </location>
</feature>
<keyword evidence="2" id="KW-1133">Transmembrane helix</keyword>
<name>A0A1S4FFS2_AEDAE</name>
<dbReference type="FunCoup" id="A0A1S4FFS2">
    <property type="interactions" value="22"/>
</dbReference>
<evidence type="ECO:0000256" key="2">
    <source>
        <dbReference type="SAM" id="Phobius"/>
    </source>
</evidence>
<feature type="compositionally biased region" description="Basic and acidic residues" evidence="1">
    <location>
        <begin position="203"/>
        <end position="221"/>
    </location>
</feature>
<proteinExistence type="predicted"/>
<dbReference type="VEuPathDB" id="VectorBase:AAEL007198"/>
<evidence type="ECO:0000313" key="5">
    <source>
        <dbReference type="Proteomes" id="UP000008820"/>
    </source>
</evidence>
<dbReference type="EnsemblMetazoa" id="AAEL007198-RA">
    <property type="protein sequence ID" value="AAEL007198-PA"/>
    <property type="gene ID" value="AAEL007198"/>
</dbReference>
<dbReference type="Proteomes" id="UP000008820">
    <property type="component" value="Chromosome 1"/>
</dbReference>
<dbReference type="AlphaFoldDB" id="A0A1S4FFS2"/>
<organism evidence="4 5">
    <name type="scientific">Aedes aegypti</name>
    <name type="common">Yellowfever mosquito</name>
    <name type="synonym">Culex aegypti</name>
    <dbReference type="NCBI Taxonomy" id="7159"/>
    <lineage>
        <taxon>Eukaryota</taxon>
        <taxon>Metazoa</taxon>
        <taxon>Ecdysozoa</taxon>
        <taxon>Arthropoda</taxon>
        <taxon>Hexapoda</taxon>
        <taxon>Insecta</taxon>
        <taxon>Pterygota</taxon>
        <taxon>Neoptera</taxon>
        <taxon>Endopterygota</taxon>
        <taxon>Diptera</taxon>
        <taxon>Nematocera</taxon>
        <taxon>Culicoidea</taxon>
        <taxon>Culicidae</taxon>
        <taxon>Culicinae</taxon>
        <taxon>Aedini</taxon>
        <taxon>Aedes</taxon>
        <taxon>Stegomyia</taxon>
    </lineage>
</organism>
<accession>A0A1S4FFS2</accession>
<evidence type="ECO:0000256" key="3">
    <source>
        <dbReference type="SAM" id="SignalP"/>
    </source>
</evidence>
<evidence type="ECO:0000313" key="4">
    <source>
        <dbReference type="EnsemblMetazoa" id="AAEL007198-PA"/>
    </source>
</evidence>
<evidence type="ECO:0000256" key="1">
    <source>
        <dbReference type="SAM" id="MobiDB-lite"/>
    </source>
</evidence>
<reference evidence="4" key="2">
    <citation type="submission" date="2020-05" db="UniProtKB">
        <authorList>
            <consortium name="EnsemblMetazoa"/>
        </authorList>
    </citation>
    <scope>IDENTIFICATION</scope>
    <source>
        <strain evidence="4">LVP_AGWG</strain>
    </source>
</reference>
<keyword evidence="3" id="KW-0732">Signal</keyword>
<keyword evidence="2" id="KW-0472">Membrane</keyword>
<feature type="transmembrane region" description="Helical" evidence="2">
    <location>
        <begin position="268"/>
        <end position="291"/>
    </location>
</feature>
<reference evidence="4 5" key="1">
    <citation type="submission" date="2017-06" db="EMBL/GenBank/DDBJ databases">
        <title>Aedes aegypti genome working group (AGWG) sequencing and assembly.</title>
        <authorList>
            <consortium name="Aedes aegypti Genome Working Group (AGWG)"/>
            <person name="Matthews B.J."/>
        </authorList>
    </citation>
    <scope>NUCLEOTIDE SEQUENCE [LARGE SCALE GENOMIC DNA]</scope>
    <source>
        <strain evidence="4 5">LVP_AGWG</strain>
    </source>
</reference>
<dbReference type="InParanoid" id="A0A1S4FFS2"/>
<protein>
    <submittedName>
        <fullName evidence="4">Uncharacterized protein</fullName>
    </submittedName>
</protein>
<feature type="chain" id="PRO_5043310194" evidence="3">
    <location>
        <begin position="26"/>
        <end position="359"/>
    </location>
</feature>